<dbReference type="AlphaFoldDB" id="A0AAE0ZYA3"/>
<comment type="caution">
    <text evidence="1">The sequence shown here is derived from an EMBL/GenBank/DDBJ whole genome shotgun (WGS) entry which is preliminary data.</text>
</comment>
<accession>A0AAE0ZYA3</accession>
<sequence>MDCYKTKITTISQELETHYEFNTLNFLVKNKTTEKKFLHIIFVPFCFRKQNVNIALDDTCSAILSPGHSLLETKYVTDTTRRQVTQQRSSGGDVSGERGVIPDLELDGEEDSQNQPLLGPISNITADLMSSLLTSQPLWLGPSGKLGSGQPAKIPQGILRLSLRWSCHRCSLFRQTWRKKTFLWPFLV</sequence>
<gene>
    <name evidence="1" type="ORF">RRG08_038049</name>
</gene>
<keyword evidence="2" id="KW-1185">Reference proteome</keyword>
<reference evidence="1" key="1">
    <citation type="journal article" date="2023" name="G3 (Bethesda)">
        <title>A reference genome for the long-term kleptoplast-retaining sea slug Elysia crispata morphotype clarki.</title>
        <authorList>
            <person name="Eastman K.E."/>
            <person name="Pendleton A.L."/>
            <person name="Shaikh M.A."/>
            <person name="Suttiyut T."/>
            <person name="Ogas R."/>
            <person name="Tomko P."/>
            <person name="Gavelis G."/>
            <person name="Widhalm J.R."/>
            <person name="Wisecaver J.H."/>
        </authorList>
    </citation>
    <scope>NUCLEOTIDE SEQUENCE</scope>
    <source>
        <strain evidence="1">ECLA1</strain>
    </source>
</reference>
<dbReference type="Proteomes" id="UP001283361">
    <property type="component" value="Unassembled WGS sequence"/>
</dbReference>
<protein>
    <submittedName>
        <fullName evidence="1">Uncharacterized protein</fullName>
    </submittedName>
</protein>
<evidence type="ECO:0000313" key="1">
    <source>
        <dbReference type="EMBL" id="KAK3777799.1"/>
    </source>
</evidence>
<name>A0AAE0ZYA3_9GAST</name>
<proteinExistence type="predicted"/>
<organism evidence="1 2">
    <name type="scientific">Elysia crispata</name>
    <name type="common">lettuce slug</name>
    <dbReference type="NCBI Taxonomy" id="231223"/>
    <lineage>
        <taxon>Eukaryota</taxon>
        <taxon>Metazoa</taxon>
        <taxon>Spiralia</taxon>
        <taxon>Lophotrochozoa</taxon>
        <taxon>Mollusca</taxon>
        <taxon>Gastropoda</taxon>
        <taxon>Heterobranchia</taxon>
        <taxon>Euthyneura</taxon>
        <taxon>Panpulmonata</taxon>
        <taxon>Sacoglossa</taxon>
        <taxon>Placobranchoidea</taxon>
        <taxon>Plakobranchidae</taxon>
        <taxon>Elysia</taxon>
    </lineage>
</organism>
<evidence type="ECO:0000313" key="2">
    <source>
        <dbReference type="Proteomes" id="UP001283361"/>
    </source>
</evidence>
<dbReference type="EMBL" id="JAWDGP010003058">
    <property type="protein sequence ID" value="KAK3777799.1"/>
    <property type="molecule type" value="Genomic_DNA"/>
</dbReference>